<keyword evidence="4" id="KW-0325">Glycoprotein</keyword>
<evidence type="ECO:0000256" key="6">
    <source>
        <dbReference type="SAM" id="MobiDB-lite"/>
    </source>
</evidence>
<evidence type="ECO:0000256" key="3">
    <source>
        <dbReference type="ARBA" id="ARBA00022824"/>
    </source>
</evidence>
<dbReference type="GO" id="GO:0005509">
    <property type="term" value="F:calcium ion binding"/>
    <property type="evidence" value="ECO:0007669"/>
    <property type="project" value="InterPro"/>
</dbReference>
<reference evidence="7 8" key="1">
    <citation type="journal article" date="2018" name="PLoS Genet.">
        <title>Population sequencing reveals clonal diversity and ancestral inbreeding in the grapevine cultivar Chardonnay.</title>
        <authorList>
            <person name="Roach M.J."/>
            <person name="Johnson D.L."/>
            <person name="Bohlmann J."/>
            <person name="van Vuuren H.J."/>
            <person name="Jones S.J."/>
            <person name="Pretorius I.S."/>
            <person name="Schmidt S.A."/>
            <person name="Borneman A.R."/>
        </authorList>
    </citation>
    <scope>NUCLEOTIDE SEQUENCE [LARGE SCALE GENOMIC DNA]</scope>
    <source>
        <strain evidence="8">cv. Chardonnay</strain>
        <tissue evidence="7">Leaf</tissue>
    </source>
</reference>
<comment type="similarity">
    <text evidence="2 5">Belongs to the glycosyl hydrolase 47 family.</text>
</comment>
<evidence type="ECO:0000256" key="4">
    <source>
        <dbReference type="ARBA" id="ARBA00023180"/>
    </source>
</evidence>
<protein>
    <recommendedName>
        <fullName evidence="5">alpha-1,2-Mannosidase</fullName>
        <ecNumber evidence="5">3.2.1.-</ecNumber>
    </recommendedName>
</protein>
<feature type="region of interest" description="Disordered" evidence="6">
    <location>
        <begin position="420"/>
        <end position="458"/>
    </location>
</feature>
<gene>
    <name evidence="7" type="primary">MNS4_1</name>
    <name evidence="7" type="ORF">CK203_102166</name>
</gene>
<dbReference type="InterPro" id="IPR036026">
    <property type="entry name" value="Seven-hairpin_glycosidases"/>
</dbReference>
<feature type="region of interest" description="Disordered" evidence="6">
    <location>
        <begin position="306"/>
        <end position="351"/>
    </location>
</feature>
<proteinExistence type="inferred from homology"/>
<dbReference type="InterPro" id="IPR044674">
    <property type="entry name" value="EDEM1/2/3"/>
</dbReference>
<feature type="compositionally biased region" description="Basic and acidic residues" evidence="6">
    <location>
        <begin position="429"/>
        <end position="440"/>
    </location>
</feature>
<feature type="compositionally biased region" description="Polar residues" evidence="6">
    <location>
        <begin position="329"/>
        <end position="346"/>
    </location>
</feature>
<dbReference type="PANTHER" id="PTHR45679:SF6">
    <property type="entry name" value="ER DEGRADATION-ENHANCING ALPHA-MANNOSIDASE-LIKE PROTEIN 2"/>
    <property type="match status" value="1"/>
</dbReference>
<dbReference type="GO" id="GO:1904380">
    <property type="term" value="P:endoplasmic reticulum mannose trimming"/>
    <property type="evidence" value="ECO:0007669"/>
    <property type="project" value="InterPro"/>
</dbReference>
<evidence type="ECO:0000256" key="5">
    <source>
        <dbReference type="RuleBase" id="RU361193"/>
    </source>
</evidence>
<dbReference type="GO" id="GO:0016020">
    <property type="term" value="C:membrane"/>
    <property type="evidence" value="ECO:0007669"/>
    <property type="project" value="InterPro"/>
</dbReference>
<dbReference type="InterPro" id="IPR012341">
    <property type="entry name" value="6hp_glycosidase-like_sf"/>
</dbReference>
<evidence type="ECO:0000313" key="8">
    <source>
        <dbReference type="Proteomes" id="UP000288805"/>
    </source>
</evidence>
<keyword evidence="5" id="KW-0378">Hydrolase</keyword>
<dbReference type="EMBL" id="QGNW01001105">
    <property type="protein sequence ID" value="RVW55907.1"/>
    <property type="molecule type" value="Genomic_DNA"/>
</dbReference>
<evidence type="ECO:0000313" key="7">
    <source>
        <dbReference type="EMBL" id="RVW55907.1"/>
    </source>
</evidence>
<name>A0A438F7B1_VITVI</name>
<comment type="caution">
    <text evidence="7">The sequence shown here is derived from an EMBL/GenBank/DDBJ whole genome shotgun (WGS) entry which is preliminary data.</text>
</comment>
<dbReference type="GO" id="GO:0044322">
    <property type="term" value="C:endoplasmic reticulum quality control compartment"/>
    <property type="evidence" value="ECO:0007669"/>
    <property type="project" value="GOC"/>
</dbReference>
<organism evidence="7 8">
    <name type="scientific">Vitis vinifera</name>
    <name type="common">Grape</name>
    <dbReference type="NCBI Taxonomy" id="29760"/>
    <lineage>
        <taxon>Eukaryota</taxon>
        <taxon>Viridiplantae</taxon>
        <taxon>Streptophyta</taxon>
        <taxon>Embryophyta</taxon>
        <taxon>Tracheophyta</taxon>
        <taxon>Spermatophyta</taxon>
        <taxon>Magnoliopsida</taxon>
        <taxon>eudicotyledons</taxon>
        <taxon>Gunneridae</taxon>
        <taxon>Pentapetalae</taxon>
        <taxon>rosids</taxon>
        <taxon>Vitales</taxon>
        <taxon>Vitaceae</taxon>
        <taxon>Viteae</taxon>
        <taxon>Vitis</taxon>
    </lineage>
</organism>
<sequence length="458" mass="51163">MCSKLGLSNIYAHLEDAGIGTSIDSFYEYLLKAYLLFGDEEYLFIFQEAYGAAMYYLYNDPWYVEVNMDSAAIVWPLFNSLQAFWPGLQVLAGDIDPAIRTHTAFFSVWKRYGFTPEGFNLATLSVQHGQKSYPLRPELMESTYWLYKATRNPRYLDAGRDMVTSLQYGARCPCGYCHISDVEFHKQEDHMESFFLAETVRINFAPVNSNVDLSSQLLVVFRGTSLGTLGEVGASGCHSLQLTQVKYLWLLFDLAAGSDNLVENGPYKYIFSTEGHLLPATPQISLIREHCSYFGAYCNNDDSRQDSRTLDLSTDHQENKSQVYRGWDPSSSPSDNTLREPTSISGSMKGLCPGLTHGQKFGISYLASTDKKTYEGESTSQKEATVVPTQSAVIVSNPDAESTGQREVTVVQSHSLVVVSNPEVEFSQPDDKNDHDKDQGLIEEELESDSSQDIDEGA</sequence>
<evidence type="ECO:0000256" key="1">
    <source>
        <dbReference type="ARBA" id="ARBA00004240"/>
    </source>
</evidence>
<keyword evidence="5" id="KW-0326">Glycosidase</keyword>
<dbReference type="EC" id="3.2.1.-" evidence="5"/>
<dbReference type="PANTHER" id="PTHR45679">
    <property type="entry name" value="ER DEGRADATION-ENHANCING ALPHA-MANNOSIDASE-LIKE PROTEIN 2"/>
    <property type="match status" value="1"/>
</dbReference>
<evidence type="ECO:0000256" key="2">
    <source>
        <dbReference type="ARBA" id="ARBA00007658"/>
    </source>
</evidence>
<dbReference type="Proteomes" id="UP000288805">
    <property type="component" value="Unassembled WGS sequence"/>
</dbReference>
<dbReference type="SUPFAM" id="SSF48225">
    <property type="entry name" value="Seven-hairpin glycosidases"/>
    <property type="match status" value="1"/>
</dbReference>
<dbReference type="Gene3D" id="1.50.10.10">
    <property type="match status" value="1"/>
</dbReference>
<accession>A0A438F7B1</accession>
<dbReference type="PRINTS" id="PR00747">
    <property type="entry name" value="GLYHDRLASE47"/>
</dbReference>
<dbReference type="GO" id="GO:0004571">
    <property type="term" value="F:mannosyl-oligosaccharide 1,2-alpha-mannosidase activity"/>
    <property type="evidence" value="ECO:0007669"/>
    <property type="project" value="InterPro"/>
</dbReference>
<feature type="compositionally biased region" description="Basic and acidic residues" evidence="6">
    <location>
        <begin position="306"/>
        <end position="319"/>
    </location>
</feature>
<comment type="subcellular location">
    <subcellularLocation>
        <location evidence="1">Endoplasmic reticulum</location>
    </subcellularLocation>
</comment>
<keyword evidence="3" id="KW-0256">Endoplasmic reticulum</keyword>
<feature type="compositionally biased region" description="Acidic residues" evidence="6">
    <location>
        <begin position="441"/>
        <end position="458"/>
    </location>
</feature>
<dbReference type="AlphaFoldDB" id="A0A438F7B1"/>
<dbReference type="GO" id="GO:0005975">
    <property type="term" value="P:carbohydrate metabolic process"/>
    <property type="evidence" value="ECO:0007669"/>
    <property type="project" value="InterPro"/>
</dbReference>
<dbReference type="InterPro" id="IPR001382">
    <property type="entry name" value="Glyco_hydro_47"/>
</dbReference>
<dbReference type="Pfam" id="PF01532">
    <property type="entry name" value="Glyco_hydro_47"/>
    <property type="match status" value="1"/>
</dbReference>